<dbReference type="Gene3D" id="1.10.340.70">
    <property type="match status" value="1"/>
</dbReference>
<evidence type="ECO:0000313" key="2">
    <source>
        <dbReference type="EMBL" id="RDX72407.1"/>
    </source>
</evidence>
<dbReference type="AlphaFoldDB" id="A0A371F274"/>
<reference evidence="2" key="1">
    <citation type="submission" date="2018-05" db="EMBL/GenBank/DDBJ databases">
        <title>Draft genome of Mucuna pruriens seed.</title>
        <authorList>
            <person name="Nnadi N.E."/>
            <person name="Vos R."/>
            <person name="Hasami M.H."/>
            <person name="Devisetty U.K."/>
            <person name="Aguiy J.C."/>
        </authorList>
    </citation>
    <scope>NUCLEOTIDE SEQUENCE [LARGE SCALE GENOMIC DNA]</scope>
    <source>
        <strain evidence="2">JCA_2017</strain>
    </source>
</reference>
<gene>
    <name evidence="2" type="ORF">CR513_48113</name>
</gene>
<comment type="caution">
    <text evidence="2">The sequence shown here is derived from an EMBL/GenBank/DDBJ whole genome shotgun (WGS) entry which is preliminary data.</text>
</comment>
<dbReference type="InterPro" id="IPR041588">
    <property type="entry name" value="Integrase_H2C2"/>
</dbReference>
<keyword evidence="3" id="KW-1185">Reference proteome</keyword>
<organism evidence="2 3">
    <name type="scientific">Mucuna pruriens</name>
    <name type="common">Velvet bean</name>
    <name type="synonym">Dolichos pruriens</name>
    <dbReference type="NCBI Taxonomy" id="157652"/>
    <lineage>
        <taxon>Eukaryota</taxon>
        <taxon>Viridiplantae</taxon>
        <taxon>Streptophyta</taxon>
        <taxon>Embryophyta</taxon>
        <taxon>Tracheophyta</taxon>
        <taxon>Spermatophyta</taxon>
        <taxon>Magnoliopsida</taxon>
        <taxon>eudicotyledons</taxon>
        <taxon>Gunneridae</taxon>
        <taxon>Pentapetalae</taxon>
        <taxon>rosids</taxon>
        <taxon>fabids</taxon>
        <taxon>Fabales</taxon>
        <taxon>Fabaceae</taxon>
        <taxon>Papilionoideae</taxon>
        <taxon>50 kb inversion clade</taxon>
        <taxon>NPAAA clade</taxon>
        <taxon>indigoferoid/millettioid clade</taxon>
        <taxon>Phaseoleae</taxon>
        <taxon>Mucuna</taxon>
    </lineage>
</organism>
<name>A0A371F274_MUCPR</name>
<dbReference type="Proteomes" id="UP000257109">
    <property type="component" value="Unassembled WGS sequence"/>
</dbReference>
<protein>
    <recommendedName>
        <fullName evidence="1">Integrase zinc-binding domain-containing protein</fullName>
    </recommendedName>
</protein>
<proteinExistence type="predicted"/>
<feature type="domain" description="Integrase zinc-binding" evidence="1">
    <location>
        <begin position="28"/>
        <end position="69"/>
    </location>
</feature>
<evidence type="ECO:0000313" key="3">
    <source>
        <dbReference type="Proteomes" id="UP000257109"/>
    </source>
</evidence>
<sequence length="71" mass="8525">MILILVKHFSCVSIWPMEKRLCVPRSLIRDLLVKKAHEGGLMGHFGELKTYEILFENFFWPRMKKDIHHIF</sequence>
<dbReference type="EMBL" id="QJKJ01010918">
    <property type="protein sequence ID" value="RDX72407.1"/>
    <property type="molecule type" value="Genomic_DNA"/>
</dbReference>
<dbReference type="Pfam" id="PF17921">
    <property type="entry name" value="Integrase_H2C2"/>
    <property type="match status" value="1"/>
</dbReference>
<accession>A0A371F274</accession>
<dbReference type="OrthoDB" id="1933708at2759"/>
<feature type="non-terminal residue" evidence="2">
    <location>
        <position position="1"/>
    </location>
</feature>
<evidence type="ECO:0000259" key="1">
    <source>
        <dbReference type="Pfam" id="PF17921"/>
    </source>
</evidence>